<protein>
    <submittedName>
        <fullName evidence="6">Putative MFS family arabinose efflux permease</fullName>
    </submittedName>
</protein>
<keyword evidence="2 4" id="KW-1133">Transmembrane helix</keyword>
<dbReference type="EMBL" id="JACBYR010000001">
    <property type="protein sequence ID" value="NYE82486.1"/>
    <property type="molecule type" value="Genomic_DNA"/>
</dbReference>
<dbReference type="Pfam" id="PF07690">
    <property type="entry name" value="MFS_1"/>
    <property type="match status" value="1"/>
</dbReference>
<dbReference type="Gene3D" id="1.20.1250.20">
    <property type="entry name" value="MFS general substrate transporter like domains"/>
    <property type="match status" value="1"/>
</dbReference>
<dbReference type="Proteomes" id="UP000542125">
    <property type="component" value="Unassembled WGS sequence"/>
</dbReference>
<keyword evidence="7" id="KW-1185">Reference proteome</keyword>
<feature type="transmembrane region" description="Helical" evidence="4">
    <location>
        <begin position="372"/>
        <end position="391"/>
    </location>
</feature>
<reference evidence="6 7" key="1">
    <citation type="submission" date="2020-07" db="EMBL/GenBank/DDBJ databases">
        <title>Genomic Encyclopedia of Type Strains, Phase IV (KMG-V): Genome sequencing to study the core and pangenomes of soil and plant-associated prokaryotes.</title>
        <authorList>
            <person name="Whitman W."/>
        </authorList>
    </citation>
    <scope>NUCLEOTIDE SEQUENCE [LARGE SCALE GENOMIC DNA]</scope>
    <source>
        <strain evidence="6 7">SAS40</strain>
    </source>
</reference>
<evidence type="ECO:0000256" key="2">
    <source>
        <dbReference type="ARBA" id="ARBA00022989"/>
    </source>
</evidence>
<dbReference type="SUPFAM" id="SSF103473">
    <property type="entry name" value="MFS general substrate transporter"/>
    <property type="match status" value="1"/>
</dbReference>
<gene>
    <name evidence="6" type="ORF">FHW18_001757</name>
</gene>
<proteinExistence type="predicted"/>
<keyword evidence="1 4" id="KW-0812">Transmembrane</keyword>
<feature type="transmembrane region" description="Helical" evidence="4">
    <location>
        <begin position="138"/>
        <end position="160"/>
    </location>
</feature>
<comment type="caution">
    <text evidence="6">The sequence shown here is derived from an EMBL/GenBank/DDBJ whole genome shotgun (WGS) entry which is preliminary data.</text>
</comment>
<dbReference type="InterPro" id="IPR011701">
    <property type="entry name" value="MFS"/>
</dbReference>
<feature type="transmembrane region" description="Helical" evidence="4">
    <location>
        <begin position="80"/>
        <end position="98"/>
    </location>
</feature>
<evidence type="ECO:0000259" key="5">
    <source>
        <dbReference type="PROSITE" id="PS50850"/>
    </source>
</evidence>
<accession>A0A7Y9LN91</accession>
<dbReference type="GO" id="GO:0022857">
    <property type="term" value="F:transmembrane transporter activity"/>
    <property type="evidence" value="ECO:0007669"/>
    <property type="project" value="InterPro"/>
</dbReference>
<feature type="transmembrane region" description="Helical" evidence="4">
    <location>
        <begin position="348"/>
        <end position="366"/>
    </location>
</feature>
<feature type="transmembrane region" description="Helical" evidence="4">
    <location>
        <begin position="252"/>
        <end position="272"/>
    </location>
</feature>
<feature type="transmembrane region" description="Helical" evidence="4">
    <location>
        <begin position="284"/>
        <end position="301"/>
    </location>
</feature>
<evidence type="ECO:0000256" key="3">
    <source>
        <dbReference type="ARBA" id="ARBA00023136"/>
    </source>
</evidence>
<dbReference type="PROSITE" id="PS50850">
    <property type="entry name" value="MFS"/>
    <property type="match status" value="1"/>
</dbReference>
<dbReference type="PANTHER" id="PTHR42910:SF1">
    <property type="entry name" value="MAJOR FACILITATOR SUPERFAMILY (MFS) PROFILE DOMAIN-CONTAINING PROTEIN"/>
    <property type="match status" value="1"/>
</dbReference>
<evidence type="ECO:0000313" key="6">
    <source>
        <dbReference type="EMBL" id="NYE82486.1"/>
    </source>
</evidence>
<keyword evidence="3 4" id="KW-0472">Membrane</keyword>
<organism evidence="6 7">
    <name type="scientific">Pigmentiphaga litoralis</name>
    <dbReference type="NCBI Taxonomy" id="516702"/>
    <lineage>
        <taxon>Bacteria</taxon>
        <taxon>Pseudomonadati</taxon>
        <taxon>Pseudomonadota</taxon>
        <taxon>Betaproteobacteria</taxon>
        <taxon>Burkholderiales</taxon>
        <taxon>Alcaligenaceae</taxon>
        <taxon>Pigmentiphaga</taxon>
    </lineage>
</organism>
<name>A0A7Y9LN91_9BURK</name>
<feature type="transmembrane region" description="Helical" evidence="4">
    <location>
        <begin position="12"/>
        <end position="31"/>
    </location>
</feature>
<dbReference type="InterPro" id="IPR036259">
    <property type="entry name" value="MFS_trans_sf"/>
</dbReference>
<dbReference type="CDD" id="cd17324">
    <property type="entry name" value="MFS_NepI_like"/>
    <property type="match status" value="1"/>
</dbReference>
<dbReference type="AlphaFoldDB" id="A0A7Y9LN91"/>
<sequence>MERHQGSSGMPGGMVALFATASGMSVANVYYAQPLLDAIASDFAVGLGAIGGVITATQVGCALALVLLVPLGDRVDRRRLMVAQLLALVAALLLVALAPSTPALLAGMLAVGLLGTAMTQGLIAYAASAAPPGQQGRIVGAAQGGVFVGLLLARVVAGGISDVAGWRGVYVAAAVTMAALALLLWRRLPVLDPTGAARQSLAYPQLVASLCTLLRHDRVLQRRGMLALLMFAAFNIFWSALALQLSAPPFSMSHLAIGGFGLVGAMGAVAATRAGRWADAGRDQPATGLALALLFVAWWPLSQMESSLWALVAGIVLLDVGGQALHVTNQSLIFRDRTGDHSRLVGSYMLFYSVGSGVGALASTVTFAHAGWQGVCLLGAGVSAAAGLLWLRTSP</sequence>
<feature type="transmembrane region" description="Helical" evidence="4">
    <location>
        <begin position="225"/>
        <end position="246"/>
    </location>
</feature>
<feature type="transmembrane region" description="Helical" evidence="4">
    <location>
        <begin position="307"/>
        <end position="327"/>
    </location>
</feature>
<dbReference type="InterPro" id="IPR020846">
    <property type="entry name" value="MFS_dom"/>
</dbReference>
<feature type="transmembrane region" description="Helical" evidence="4">
    <location>
        <begin position="104"/>
        <end position="126"/>
    </location>
</feature>
<feature type="transmembrane region" description="Helical" evidence="4">
    <location>
        <begin position="43"/>
        <end position="68"/>
    </location>
</feature>
<feature type="domain" description="Major facilitator superfamily (MFS) profile" evidence="5">
    <location>
        <begin position="14"/>
        <end position="395"/>
    </location>
</feature>
<evidence type="ECO:0000256" key="4">
    <source>
        <dbReference type="SAM" id="Phobius"/>
    </source>
</evidence>
<evidence type="ECO:0000256" key="1">
    <source>
        <dbReference type="ARBA" id="ARBA00022692"/>
    </source>
</evidence>
<dbReference type="PANTHER" id="PTHR42910">
    <property type="entry name" value="TRANSPORTER SCO4007-RELATED"/>
    <property type="match status" value="1"/>
</dbReference>
<feature type="transmembrane region" description="Helical" evidence="4">
    <location>
        <begin position="166"/>
        <end position="185"/>
    </location>
</feature>
<evidence type="ECO:0000313" key="7">
    <source>
        <dbReference type="Proteomes" id="UP000542125"/>
    </source>
</evidence>